<dbReference type="InterPro" id="IPR003016">
    <property type="entry name" value="2-oxoA_DH_lipoyl-BS"/>
</dbReference>
<dbReference type="AlphaFoldDB" id="A0A377LTW6"/>
<dbReference type="SUPFAM" id="SSF51230">
    <property type="entry name" value="Single hybrid motif"/>
    <property type="match status" value="1"/>
</dbReference>
<dbReference type="InterPro" id="IPR017453">
    <property type="entry name" value="GCV_H_sub"/>
</dbReference>
<feature type="domain" description="Lipoyl-binding" evidence="5">
    <location>
        <begin position="24"/>
        <end position="100"/>
    </location>
</feature>
<reference evidence="6 7" key="1">
    <citation type="submission" date="2018-06" db="EMBL/GenBank/DDBJ databases">
        <authorList>
            <consortium name="Pathogen Informatics"/>
            <person name="Doyle S."/>
        </authorList>
    </citation>
    <scope>NUCLEOTIDE SEQUENCE [LARGE SCALE GENOMIC DNA]</scope>
    <source>
        <strain evidence="6 7">NCTC10005</strain>
    </source>
</reference>
<comment type="subunit">
    <text evidence="3">The glycine cleavage system is composed of four proteins: P, T, L and H.</text>
</comment>
<dbReference type="InterPro" id="IPR011053">
    <property type="entry name" value="Single_hybrid_motif"/>
</dbReference>
<dbReference type="GO" id="GO:0005829">
    <property type="term" value="C:cytosol"/>
    <property type="evidence" value="ECO:0007669"/>
    <property type="project" value="TreeGrafter"/>
</dbReference>
<organism evidence="6 7">
    <name type="scientific">Enterobacter cloacae</name>
    <dbReference type="NCBI Taxonomy" id="550"/>
    <lineage>
        <taxon>Bacteria</taxon>
        <taxon>Pseudomonadati</taxon>
        <taxon>Pseudomonadota</taxon>
        <taxon>Gammaproteobacteria</taxon>
        <taxon>Enterobacterales</taxon>
        <taxon>Enterobacteriaceae</taxon>
        <taxon>Enterobacter</taxon>
        <taxon>Enterobacter cloacae complex</taxon>
    </lineage>
</organism>
<evidence type="ECO:0000313" key="6">
    <source>
        <dbReference type="EMBL" id="STQ09438.1"/>
    </source>
</evidence>
<dbReference type="InterPro" id="IPR000089">
    <property type="entry name" value="Biotin_lipoyl"/>
</dbReference>
<keyword evidence="2 3" id="KW-0450">Lipoyl</keyword>
<dbReference type="GO" id="GO:0005960">
    <property type="term" value="C:glycine cleavage complex"/>
    <property type="evidence" value="ECO:0007669"/>
    <property type="project" value="InterPro"/>
</dbReference>
<dbReference type="NCBIfam" id="TIGR00527">
    <property type="entry name" value="gcvH"/>
    <property type="match status" value="1"/>
</dbReference>
<evidence type="ECO:0000259" key="5">
    <source>
        <dbReference type="PROSITE" id="PS50968"/>
    </source>
</evidence>
<comment type="function">
    <text evidence="3">The glycine cleavage system catalyzes the degradation of glycine. The H protein shuttles the methylamine group of glycine from the P protein to the T protein.</text>
</comment>
<dbReference type="PROSITE" id="PS50968">
    <property type="entry name" value="BIOTINYL_LIPOYL"/>
    <property type="match status" value="1"/>
</dbReference>
<protein>
    <recommendedName>
        <fullName evidence="3">Glycine cleavage system H protein</fullName>
    </recommendedName>
</protein>
<gene>
    <name evidence="3 6" type="primary">gcvH</name>
    <name evidence="6" type="ORF">NCTC10005_02145</name>
</gene>
<sequence>MSNVPAELKYSKEHEWLRKEADGSYTVGITEHAQELLGDMVFVDLPEVGATVSAGDDCAVAESVKAASDIYAPVSGEIIAVNDALSDSRNWSTANRMKAAGSSRSKPATNHRLLRCWMPPHTKPC</sequence>
<evidence type="ECO:0000256" key="1">
    <source>
        <dbReference type="ARBA" id="ARBA00009249"/>
    </source>
</evidence>
<name>A0A377LTW6_ENTCL</name>
<dbReference type="HAMAP" id="MF_00272">
    <property type="entry name" value="GcvH"/>
    <property type="match status" value="1"/>
</dbReference>
<accession>A0A377LTW6</accession>
<comment type="similarity">
    <text evidence="1 3">Belongs to the GcvH family.</text>
</comment>
<evidence type="ECO:0000256" key="3">
    <source>
        <dbReference type="HAMAP-Rule" id="MF_00272"/>
    </source>
</evidence>
<feature type="modified residue" description="N6-lipoyllysine" evidence="3 4">
    <location>
        <position position="65"/>
    </location>
</feature>
<dbReference type="GO" id="GO:0009249">
    <property type="term" value="P:protein lipoylation"/>
    <property type="evidence" value="ECO:0007669"/>
    <property type="project" value="TreeGrafter"/>
</dbReference>
<dbReference type="CDD" id="cd06848">
    <property type="entry name" value="GCS_H"/>
    <property type="match status" value="1"/>
</dbReference>
<proteinExistence type="inferred from homology"/>
<evidence type="ECO:0000256" key="4">
    <source>
        <dbReference type="PIRSR" id="PIRSR617453-50"/>
    </source>
</evidence>
<dbReference type="PANTHER" id="PTHR11715:SF3">
    <property type="entry name" value="GLYCINE CLEAVAGE SYSTEM H PROTEIN-RELATED"/>
    <property type="match status" value="1"/>
</dbReference>
<dbReference type="EMBL" id="UGJB01000004">
    <property type="protein sequence ID" value="STQ09438.1"/>
    <property type="molecule type" value="Genomic_DNA"/>
</dbReference>
<dbReference type="Pfam" id="PF01597">
    <property type="entry name" value="GCV_H"/>
    <property type="match status" value="1"/>
</dbReference>
<dbReference type="Gene3D" id="2.40.50.100">
    <property type="match status" value="1"/>
</dbReference>
<comment type="cofactor">
    <cofactor evidence="3">
        <name>(R)-lipoate</name>
        <dbReference type="ChEBI" id="CHEBI:83088"/>
    </cofactor>
    <text evidence="3">Binds 1 lipoyl cofactor covalently.</text>
</comment>
<dbReference type="PANTHER" id="PTHR11715">
    <property type="entry name" value="GLYCINE CLEAVAGE SYSTEM H PROTEIN"/>
    <property type="match status" value="1"/>
</dbReference>
<dbReference type="Proteomes" id="UP000255106">
    <property type="component" value="Unassembled WGS sequence"/>
</dbReference>
<dbReference type="NCBIfam" id="NF002270">
    <property type="entry name" value="PRK01202.1"/>
    <property type="match status" value="1"/>
</dbReference>
<dbReference type="InterPro" id="IPR033753">
    <property type="entry name" value="GCV_H/Fam206"/>
</dbReference>
<dbReference type="PROSITE" id="PS00189">
    <property type="entry name" value="LIPOYL"/>
    <property type="match status" value="1"/>
</dbReference>
<evidence type="ECO:0000313" key="7">
    <source>
        <dbReference type="Proteomes" id="UP000255106"/>
    </source>
</evidence>
<dbReference type="InterPro" id="IPR002930">
    <property type="entry name" value="GCV_H"/>
</dbReference>
<evidence type="ECO:0000256" key="2">
    <source>
        <dbReference type="ARBA" id="ARBA00022823"/>
    </source>
</evidence>
<dbReference type="GO" id="GO:0019464">
    <property type="term" value="P:glycine decarboxylation via glycine cleavage system"/>
    <property type="evidence" value="ECO:0007669"/>
    <property type="project" value="UniProtKB-UniRule"/>
</dbReference>